<accession>G5A802</accession>
<proteinExistence type="predicted"/>
<name>G5A802_PHYSP</name>
<gene>
    <name evidence="1" type="ORF">PHYSODRAFT_306130</name>
</gene>
<sequence>MRIARIPIGKVASFFKIGLAGLGSGRASEDVVLDMVEQTEKLAILQLRLRFGMKGCYWSPNMNFVLELANAEQREKLELRASVAAMAQRKFLGFQPSGDLDGHFWGYSIDESSFSIKQMKLQVAEAGLAQIAVMLRHSNSRLGVAFKVYQGAAEIARVYNSTTTYAHTIPLKANDTLSVKYVGVGKLYLGNSFMYVLLLSPTTQPFSQKI</sequence>
<reference evidence="1 2" key="1">
    <citation type="journal article" date="2006" name="Science">
        <title>Phytophthora genome sequences uncover evolutionary origins and mechanisms of pathogenesis.</title>
        <authorList>
            <person name="Tyler B.M."/>
            <person name="Tripathy S."/>
            <person name="Zhang X."/>
            <person name="Dehal P."/>
            <person name="Jiang R.H."/>
            <person name="Aerts A."/>
            <person name="Arredondo F.D."/>
            <person name="Baxter L."/>
            <person name="Bensasson D."/>
            <person name="Beynon J.L."/>
            <person name="Chapman J."/>
            <person name="Damasceno C.M."/>
            <person name="Dorrance A.E."/>
            <person name="Dou D."/>
            <person name="Dickerman A.W."/>
            <person name="Dubchak I.L."/>
            <person name="Garbelotto M."/>
            <person name="Gijzen M."/>
            <person name="Gordon S.G."/>
            <person name="Govers F."/>
            <person name="Grunwald N.J."/>
            <person name="Huang W."/>
            <person name="Ivors K.L."/>
            <person name="Jones R.W."/>
            <person name="Kamoun S."/>
            <person name="Krampis K."/>
            <person name="Lamour K.H."/>
            <person name="Lee M.K."/>
            <person name="McDonald W.H."/>
            <person name="Medina M."/>
            <person name="Meijer H.J."/>
            <person name="Nordberg E.K."/>
            <person name="Maclean D.J."/>
            <person name="Ospina-Giraldo M.D."/>
            <person name="Morris P.F."/>
            <person name="Phuntumart V."/>
            <person name="Putnam N.H."/>
            <person name="Rash S."/>
            <person name="Rose J.K."/>
            <person name="Sakihama Y."/>
            <person name="Salamov A.A."/>
            <person name="Savidor A."/>
            <person name="Scheuring C.F."/>
            <person name="Smith B.M."/>
            <person name="Sobral B.W."/>
            <person name="Terry A."/>
            <person name="Torto-Alalibo T.A."/>
            <person name="Win J."/>
            <person name="Xu Z."/>
            <person name="Zhang H."/>
            <person name="Grigoriev I.V."/>
            <person name="Rokhsar D.S."/>
            <person name="Boore J.L."/>
        </authorList>
    </citation>
    <scope>NUCLEOTIDE SEQUENCE [LARGE SCALE GENOMIC DNA]</scope>
    <source>
        <strain evidence="1 2">P6497</strain>
    </source>
</reference>
<dbReference type="AlphaFoldDB" id="G5A802"/>
<evidence type="ECO:0000313" key="2">
    <source>
        <dbReference type="Proteomes" id="UP000002640"/>
    </source>
</evidence>
<evidence type="ECO:0000313" key="1">
    <source>
        <dbReference type="EMBL" id="EGZ08028.1"/>
    </source>
</evidence>
<keyword evidence="2" id="KW-1185">Reference proteome</keyword>
<dbReference type="KEGG" id="psoj:PHYSODRAFT_306130"/>
<dbReference type="GeneID" id="20642644"/>
<organism evidence="1 2">
    <name type="scientific">Phytophthora sojae (strain P6497)</name>
    <name type="common">Soybean stem and root rot agent</name>
    <name type="synonym">Phytophthora megasperma f. sp. glycines</name>
    <dbReference type="NCBI Taxonomy" id="1094619"/>
    <lineage>
        <taxon>Eukaryota</taxon>
        <taxon>Sar</taxon>
        <taxon>Stramenopiles</taxon>
        <taxon>Oomycota</taxon>
        <taxon>Peronosporomycetes</taxon>
        <taxon>Peronosporales</taxon>
        <taxon>Peronosporaceae</taxon>
        <taxon>Phytophthora</taxon>
    </lineage>
</organism>
<protein>
    <submittedName>
        <fullName evidence="1">Uncharacterized protein</fullName>
    </submittedName>
</protein>
<dbReference type="EMBL" id="JH159161">
    <property type="protein sequence ID" value="EGZ08028.1"/>
    <property type="molecule type" value="Genomic_DNA"/>
</dbReference>
<dbReference type="InParanoid" id="G5A802"/>
<dbReference type="Proteomes" id="UP000002640">
    <property type="component" value="Unassembled WGS sequence"/>
</dbReference>
<dbReference type="RefSeq" id="XP_009536200.1">
    <property type="nucleotide sequence ID" value="XM_009537905.1"/>
</dbReference>